<dbReference type="Pfam" id="PF01402">
    <property type="entry name" value="RHH_1"/>
    <property type="match status" value="1"/>
</dbReference>
<evidence type="ECO:0000313" key="3">
    <source>
        <dbReference type="Proteomes" id="UP000295722"/>
    </source>
</evidence>
<protein>
    <submittedName>
        <fullName evidence="2">CopG family transcriptional regulator</fullName>
    </submittedName>
</protein>
<dbReference type="EMBL" id="SMRP01000001">
    <property type="protein sequence ID" value="TDG25890.1"/>
    <property type="molecule type" value="Genomic_DNA"/>
</dbReference>
<dbReference type="Proteomes" id="UP000295722">
    <property type="component" value="Unassembled WGS sequence"/>
</dbReference>
<dbReference type="InterPro" id="IPR002145">
    <property type="entry name" value="CopG"/>
</dbReference>
<dbReference type="AlphaFoldDB" id="A0A4R5MGK7"/>
<sequence length="130" mass="14704">MFSRVSTRSLRTYKRPPDRCLPNREHHKVPAICMGKHVWTGGNLNDNRIGDGMARGRTGPFGQLTAEVPKIRIDDATKEELERLANEAGLGLSEMIREMLMVRVWGREHVVRLHRQRLAVVAGVPPDEAD</sequence>
<reference evidence="2 3" key="1">
    <citation type="submission" date="2019-03" db="EMBL/GenBank/DDBJ databases">
        <title>Paraburkholderia sp. 4M-K11, isolated from subtropical forest soil.</title>
        <authorList>
            <person name="Gao Z.-H."/>
            <person name="Qiu L.-H."/>
        </authorList>
    </citation>
    <scope>NUCLEOTIDE SEQUENCE [LARGE SCALE GENOMIC DNA]</scope>
    <source>
        <strain evidence="2 3">4M-K11</strain>
    </source>
</reference>
<feature type="domain" description="Ribbon-helix-helix protein CopG" evidence="1">
    <location>
        <begin position="71"/>
        <end position="101"/>
    </location>
</feature>
<dbReference type="RefSeq" id="WP_133192942.1">
    <property type="nucleotide sequence ID" value="NZ_SMRP01000001.1"/>
</dbReference>
<name>A0A4R5MGK7_9BURK</name>
<dbReference type="CDD" id="cd21631">
    <property type="entry name" value="RHH_CopG_NikR-like"/>
    <property type="match status" value="1"/>
</dbReference>
<gene>
    <name evidence="2" type="ORF">EYW47_00525</name>
</gene>
<organism evidence="2 3">
    <name type="scientific">Paraburkholderia silviterrae</name>
    <dbReference type="NCBI Taxonomy" id="2528715"/>
    <lineage>
        <taxon>Bacteria</taxon>
        <taxon>Pseudomonadati</taxon>
        <taxon>Pseudomonadota</taxon>
        <taxon>Betaproteobacteria</taxon>
        <taxon>Burkholderiales</taxon>
        <taxon>Burkholderiaceae</taxon>
        <taxon>Paraburkholderia</taxon>
    </lineage>
</organism>
<evidence type="ECO:0000313" key="2">
    <source>
        <dbReference type="EMBL" id="TDG25890.1"/>
    </source>
</evidence>
<keyword evidence="3" id="KW-1185">Reference proteome</keyword>
<proteinExistence type="predicted"/>
<evidence type="ECO:0000259" key="1">
    <source>
        <dbReference type="Pfam" id="PF01402"/>
    </source>
</evidence>
<dbReference type="OrthoDB" id="9132326at2"/>
<comment type="caution">
    <text evidence="2">The sequence shown here is derived from an EMBL/GenBank/DDBJ whole genome shotgun (WGS) entry which is preliminary data.</text>
</comment>
<accession>A0A4R5MGK7</accession>
<dbReference type="GO" id="GO:0006355">
    <property type="term" value="P:regulation of DNA-templated transcription"/>
    <property type="evidence" value="ECO:0007669"/>
    <property type="project" value="InterPro"/>
</dbReference>